<dbReference type="Pfam" id="PF04349">
    <property type="entry name" value="MdoG"/>
    <property type="match status" value="1"/>
</dbReference>
<comment type="caution">
    <text evidence="7">The sequence shown here is derived from an EMBL/GenBank/DDBJ whole genome shotgun (WGS) entry which is preliminary data.</text>
</comment>
<dbReference type="Gene3D" id="2.70.98.10">
    <property type="match status" value="1"/>
</dbReference>
<dbReference type="PANTHER" id="PTHR30504:SF3">
    <property type="entry name" value="GLUCANS BIOSYNTHESIS PROTEIN D"/>
    <property type="match status" value="1"/>
</dbReference>
<comment type="pathway">
    <text evidence="2">Glycan metabolism; osmoregulated periplasmic glucan (OPG) biosynthesis.</text>
</comment>
<evidence type="ECO:0000256" key="3">
    <source>
        <dbReference type="ARBA" id="ARBA00009284"/>
    </source>
</evidence>
<dbReference type="AlphaFoldDB" id="T1AIB4"/>
<dbReference type="SUPFAM" id="SSF74650">
    <property type="entry name" value="Galactose mutarotase-like"/>
    <property type="match status" value="1"/>
</dbReference>
<keyword evidence="4" id="KW-0732">Signal</keyword>
<comment type="similarity">
    <text evidence="3">Belongs to the OpgD/OpgG family.</text>
</comment>
<comment type="subcellular location">
    <subcellularLocation>
        <location evidence="1">Periplasm</location>
    </subcellularLocation>
</comment>
<dbReference type="InterPro" id="IPR011013">
    <property type="entry name" value="Gal_mutarotase_sf_dom"/>
</dbReference>
<evidence type="ECO:0000256" key="2">
    <source>
        <dbReference type="ARBA" id="ARBA00005001"/>
    </source>
</evidence>
<name>T1AIB4_9ZZZZ</name>
<keyword evidence="5" id="KW-0574">Periplasm</keyword>
<dbReference type="EMBL" id="AUZZ01007878">
    <property type="protein sequence ID" value="EQD40719.1"/>
    <property type="molecule type" value="Genomic_DNA"/>
</dbReference>
<dbReference type="InterPro" id="IPR014756">
    <property type="entry name" value="Ig_E-set"/>
</dbReference>
<sequence>VADDWRPQIHDSDGLQMHTGAGEWIWRPLTNPSVVRVNSYLDDNPRGFGLMQRDHRFSDYQDDGAWYNRRPSCWVAPKGAWNKGAVMLVEIPTETETMDNMVAFWNPAEEIVPGRAYDYGYRLYWCAENPFNPDRALVRATRDGIGGVVGRKRTKFSWRFVVDFVGGDIPMLTKDDPVVAVISTSHGHVEIVSARPLVPIKGWRAMFDLVPDGAPGPIDLRLYLALHGQALSETWMYQYTPPPLAVQRTYLSS</sequence>
<dbReference type="InterPro" id="IPR014438">
    <property type="entry name" value="Glucan_biosyn_MdoG/MdoD"/>
</dbReference>
<dbReference type="GO" id="GO:0030246">
    <property type="term" value="F:carbohydrate binding"/>
    <property type="evidence" value="ECO:0007669"/>
    <property type="project" value="InterPro"/>
</dbReference>
<reference evidence="7" key="2">
    <citation type="journal article" date="2014" name="ISME J.">
        <title>Microbial stratification in low pH oxic and suboxic macroscopic growths along an acid mine drainage.</title>
        <authorList>
            <person name="Mendez-Garcia C."/>
            <person name="Mesa V."/>
            <person name="Sprenger R.R."/>
            <person name="Richter M."/>
            <person name="Diez M.S."/>
            <person name="Solano J."/>
            <person name="Bargiela R."/>
            <person name="Golyshina O.V."/>
            <person name="Manteca A."/>
            <person name="Ramos J.L."/>
            <person name="Gallego J.R."/>
            <person name="Llorente I."/>
            <person name="Martins Dos Santos V.A."/>
            <person name="Jensen O.N."/>
            <person name="Pelaez A.I."/>
            <person name="Sanchez J."/>
            <person name="Ferrer M."/>
        </authorList>
    </citation>
    <scope>NUCLEOTIDE SEQUENCE</scope>
</reference>
<dbReference type="PANTHER" id="PTHR30504">
    <property type="entry name" value="GLUCANS BIOSYNTHESIS PROTEIN"/>
    <property type="match status" value="1"/>
</dbReference>
<evidence type="ECO:0000259" key="6">
    <source>
        <dbReference type="Pfam" id="PF04349"/>
    </source>
</evidence>
<evidence type="ECO:0000256" key="4">
    <source>
        <dbReference type="ARBA" id="ARBA00022729"/>
    </source>
</evidence>
<dbReference type="GO" id="GO:0030288">
    <property type="term" value="C:outer membrane-bounded periplasmic space"/>
    <property type="evidence" value="ECO:0007669"/>
    <property type="project" value="TreeGrafter"/>
</dbReference>
<dbReference type="UniPathway" id="UPA00637"/>
<dbReference type="Gene3D" id="2.60.40.10">
    <property type="entry name" value="Immunoglobulins"/>
    <property type="match status" value="1"/>
</dbReference>
<dbReference type="GO" id="GO:0051274">
    <property type="term" value="P:beta-glucan biosynthetic process"/>
    <property type="evidence" value="ECO:0007669"/>
    <property type="project" value="TreeGrafter"/>
</dbReference>
<dbReference type="InterPro" id="IPR014718">
    <property type="entry name" value="GH-type_carb-bd"/>
</dbReference>
<feature type="non-terminal residue" evidence="7">
    <location>
        <position position="1"/>
    </location>
</feature>
<evidence type="ECO:0000313" key="7">
    <source>
        <dbReference type="EMBL" id="EQD40719.1"/>
    </source>
</evidence>
<gene>
    <name evidence="7" type="ORF">B2A_10936</name>
</gene>
<evidence type="ECO:0000256" key="5">
    <source>
        <dbReference type="ARBA" id="ARBA00022764"/>
    </source>
</evidence>
<dbReference type="GO" id="GO:0003824">
    <property type="term" value="F:catalytic activity"/>
    <property type="evidence" value="ECO:0007669"/>
    <property type="project" value="InterPro"/>
</dbReference>
<organism evidence="7">
    <name type="scientific">mine drainage metagenome</name>
    <dbReference type="NCBI Taxonomy" id="410659"/>
    <lineage>
        <taxon>unclassified sequences</taxon>
        <taxon>metagenomes</taxon>
        <taxon>ecological metagenomes</taxon>
    </lineage>
</organism>
<feature type="domain" description="Glucan biosynthesis periplasmic MdoG C-terminal" evidence="6">
    <location>
        <begin position="2"/>
        <end position="239"/>
    </location>
</feature>
<evidence type="ECO:0000256" key="1">
    <source>
        <dbReference type="ARBA" id="ARBA00004418"/>
    </source>
</evidence>
<accession>T1AIB4</accession>
<reference evidence="7" key="1">
    <citation type="submission" date="2013-08" db="EMBL/GenBank/DDBJ databases">
        <authorList>
            <person name="Mendez C."/>
            <person name="Richter M."/>
            <person name="Ferrer M."/>
            <person name="Sanchez J."/>
        </authorList>
    </citation>
    <scope>NUCLEOTIDE SEQUENCE</scope>
</reference>
<dbReference type="InterPro" id="IPR007444">
    <property type="entry name" value="Glucan_biosyn_MdoG_C"/>
</dbReference>
<protein>
    <submittedName>
        <fullName evidence="7">Periplasmic glucan biosynthesis protein MdoG</fullName>
    </submittedName>
</protein>
<dbReference type="InterPro" id="IPR013783">
    <property type="entry name" value="Ig-like_fold"/>
</dbReference>
<proteinExistence type="inferred from homology"/>
<dbReference type="SUPFAM" id="SSF81296">
    <property type="entry name" value="E set domains"/>
    <property type="match status" value="1"/>
</dbReference>